<organism evidence="1 2">
    <name type="scientific">Limnospira maxima CS-328</name>
    <dbReference type="NCBI Taxonomy" id="513049"/>
    <lineage>
        <taxon>Bacteria</taxon>
        <taxon>Bacillati</taxon>
        <taxon>Cyanobacteriota</taxon>
        <taxon>Cyanophyceae</taxon>
        <taxon>Oscillatoriophycideae</taxon>
        <taxon>Oscillatoriales</taxon>
        <taxon>Sirenicapillariaceae</taxon>
        <taxon>Limnospira</taxon>
    </lineage>
</organism>
<dbReference type="Proteomes" id="UP000004061">
    <property type="component" value="Unassembled WGS sequence"/>
</dbReference>
<dbReference type="EMBL" id="ABYK01000047">
    <property type="protein sequence ID" value="EDZ92718.1"/>
    <property type="molecule type" value="Genomic_DNA"/>
</dbReference>
<dbReference type="AlphaFoldDB" id="B5W705"/>
<accession>B5W705</accession>
<gene>
    <name evidence="1" type="ORF">AmaxDRAFT_4555</name>
</gene>
<protein>
    <submittedName>
        <fullName evidence="1">Uncharacterized protein</fullName>
    </submittedName>
</protein>
<sequence>MTAYIIAIGGTGAKLVESMIHAAAVGLFSHNQKSEDLQILLIDPDTGNGNASATNTTRTIYQNCRQHFNVHPSRPWMSSNIDPIQGGAWSVFERTDATLKDTFPYNQDQDERKLLFDVLYTEDERKLRLTQGFRGRPAIGAAIISQLTQEGREDANWNALIEQINANSLGSEGGKSPKVFLCGSIFGGTGAAGLPTLGRLLANKLGPDGQNLLGKIKFGCLLLLPYFQFNAPQKLQDETVFARSQDFILQTEAALRYYANQTELKFDSVYMLGLPRFSSVENFSPGGNNQRNPPHFLEFYGALALRDFLVTNKPAQRQVMLLNREQPEALTWNDIPEFNLVRSRVVAATRFALTWLAAIAPELKHAREKPKEVVWSLKFFKPQELKDTTEQDKIKTISDWCTNYLQWLGAIGRSEPSIKWFNWEVFLNTDGSILNTDGSIKMKRKDFSNLVPDQKTKEINDILSKLNPRDIDTPDNRGAIGLAKSLYKIIDRDL</sequence>
<comment type="caution">
    <text evidence="1">The sequence shown here is derived from an EMBL/GenBank/DDBJ whole genome shotgun (WGS) entry which is preliminary data.</text>
</comment>
<evidence type="ECO:0000313" key="2">
    <source>
        <dbReference type="Proteomes" id="UP000004061"/>
    </source>
</evidence>
<keyword evidence="2" id="KW-1185">Reference proteome</keyword>
<evidence type="ECO:0000313" key="1">
    <source>
        <dbReference type="EMBL" id="EDZ92718.1"/>
    </source>
</evidence>
<dbReference type="RefSeq" id="WP_006670334.1">
    <property type="nucleotide sequence ID" value="NZ_ABYK01000047.1"/>
</dbReference>
<proteinExistence type="predicted"/>
<reference evidence="1 2" key="1">
    <citation type="journal article" date="2011" name="Appl. Environ. Microbiol.">
        <title>Contribution of a Sodium Ion Gradient to Energy Conservation during Fermentation in the Cyanobacterium Arthrospira (Spirulina) maxima CS-328.</title>
        <authorList>
            <person name="Carrieri D."/>
            <person name="Ananyev G."/>
            <person name="Lenz O."/>
            <person name="Bryant D.A."/>
            <person name="Dismukes G.C."/>
        </authorList>
    </citation>
    <scope>NUCLEOTIDE SEQUENCE [LARGE SCALE GENOMIC DNA]</scope>
    <source>
        <strain evidence="1 2">CS-328</strain>
    </source>
</reference>
<name>B5W705_LIMMA</name>